<evidence type="ECO:0000313" key="2">
    <source>
        <dbReference type="Proteomes" id="UP000265618"/>
    </source>
</evidence>
<dbReference type="InterPro" id="IPR052924">
    <property type="entry name" value="OsmC/Ohr_hydroprdx_reductase"/>
</dbReference>
<protein>
    <submittedName>
        <fullName evidence="1">OsmC/Ohr family protein</fullName>
    </submittedName>
</protein>
<dbReference type="InterPro" id="IPR015946">
    <property type="entry name" value="KH_dom-like_a/b"/>
</dbReference>
<reference evidence="1 2" key="1">
    <citation type="journal article" date="2018" name="PLoS ONE">
        <title>The draft genome of Kipferlia bialata reveals reductive genome evolution in fornicate parasites.</title>
        <authorList>
            <person name="Tanifuji G."/>
            <person name="Takabayashi S."/>
            <person name="Kume K."/>
            <person name="Takagi M."/>
            <person name="Nakayama T."/>
            <person name="Kamikawa R."/>
            <person name="Inagaki Y."/>
            <person name="Hashimoto T."/>
        </authorList>
    </citation>
    <scope>NUCLEOTIDE SEQUENCE [LARGE SCALE GENOMIC DNA]</scope>
    <source>
        <strain evidence="1">NY0173</strain>
    </source>
</reference>
<gene>
    <name evidence="1" type="ORF">KIPB_011416</name>
</gene>
<keyword evidence="2" id="KW-1185">Reference proteome</keyword>
<proteinExistence type="predicted"/>
<dbReference type="Proteomes" id="UP000265618">
    <property type="component" value="Unassembled WGS sequence"/>
</dbReference>
<dbReference type="PANTHER" id="PTHR35368">
    <property type="entry name" value="HYDROPEROXIDE REDUCTASE"/>
    <property type="match status" value="1"/>
</dbReference>
<evidence type="ECO:0000313" key="1">
    <source>
        <dbReference type="EMBL" id="GIQ89037.1"/>
    </source>
</evidence>
<dbReference type="InterPro" id="IPR003718">
    <property type="entry name" value="OsmC/Ohr_fam"/>
</dbReference>
<dbReference type="OrthoDB" id="2019818at2759"/>
<organism evidence="1 2">
    <name type="scientific">Kipferlia bialata</name>
    <dbReference type="NCBI Taxonomy" id="797122"/>
    <lineage>
        <taxon>Eukaryota</taxon>
        <taxon>Metamonada</taxon>
        <taxon>Carpediemonas-like organisms</taxon>
        <taxon>Kipferlia</taxon>
    </lineage>
</organism>
<name>A0A9K3GN42_9EUKA</name>
<sequence length="157" mass="16709">MLSALSHSFSHHVKTYSLSAVGTGMKAVTTCGSHDVIVDQAVQSGGTDLGANPLETVFAGLLGCEQATAMYIAMQEKLDIQGIDWSLTSDIDVGGFLGLPDASPQAYKTLNVEGVVSGNVTDEQLEHLCHAVHDRCPVASLFGHAEDIDFTMTMRRK</sequence>
<dbReference type="PANTHER" id="PTHR35368:SF1">
    <property type="entry name" value="HYDROPEROXIDE REDUCTASE"/>
    <property type="match status" value="1"/>
</dbReference>
<dbReference type="AlphaFoldDB" id="A0A9K3GN42"/>
<comment type="caution">
    <text evidence="1">The sequence shown here is derived from an EMBL/GenBank/DDBJ whole genome shotgun (WGS) entry which is preliminary data.</text>
</comment>
<dbReference type="InterPro" id="IPR036102">
    <property type="entry name" value="OsmC/Ohrsf"/>
</dbReference>
<dbReference type="SUPFAM" id="SSF82784">
    <property type="entry name" value="OsmC-like"/>
    <property type="match status" value="1"/>
</dbReference>
<dbReference type="Gene3D" id="3.30.300.20">
    <property type="match status" value="1"/>
</dbReference>
<accession>A0A9K3GN42</accession>
<dbReference type="EMBL" id="BDIP01004629">
    <property type="protein sequence ID" value="GIQ89037.1"/>
    <property type="molecule type" value="Genomic_DNA"/>
</dbReference>
<dbReference type="Pfam" id="PF02566">
    <property type="entry name" value="OsmC"/>
    <property type="match status" value="1"/>
</dbReference>